<proteinExistence type="predicted"/>
<keyword evidence="3" id="KW-1185">Reference proteome</keyword>
<gene>
    <name evidence="2" type="ORF">CCO03_15010</name>
</gene>
<dbReference type="PROSITE" id="PS00409">
    <property type="entry name" value="PROKAR_NTER_METHYL"/>
    <property type="match status" value="1"/>
</dbReference>
<organism evidence="2 3">
    <name type="scientific">Comamonas serinivorans</name>
    <dbReference type="NCBI Taxonomy" id="1082851"/>
    <lineage>
        <taxon>Bacteria</taxon>
        <taxon>Pseudomonadati</taxon>
        <taxon>Pseudomonadota</taxon>
        <taxon>Betaproteobacteria</taxon>
        <taxon>Burkholderiales</taxon>
        <taxon>Comamonadaceae</taxon>
        <taxon>Comamonas</taxon>
    </lineage>
</organism>
<name>A0A1Y0EQW7_9BURK</name>
<dbReference type="AlphaFoldDB" id="A0A1Y0EQW7"/>
<evidence type="ECO:0000256" key="1">
    <source>
        <dbReference type="SAM" id="Phobius"/>
    </source>
</evidence>
<dbReference type="KEGG" id="cser:CCO03_15010"/>
<dbReference type="Proteomes" id="UP000196138">
    <property type="component" value="Chromosome"/>
</dbReference>
<dbReference type="EMBL" id="CP021455">
    <property type="protein sequence ID" value="ARU05820.1"/>
    <property type="molecule type" value="Genomic_DNA"/>
</dbReference>
<keyword evidence="1" id="KW-0472">Membrane</keyword>
<dbReference type="Pfam" id="PF07963">
    <property type="entry name" value="N_methyl"/>
    <property type="match status" value="1"/>
</dbReference>
<keyword evidence="1" id="KW-1133">Transmembrane helix</keyword>
<evidence type="ECO:0008006" key="4">
    <source>
        <dbReference type="Google" id="ProtNLM"/>
    </source>
</evidence>
<evidence type="ECO:0000313" key="2">
    <source>
        <dbReference type="EMBL" id="ARU05820.1"/>
    </source>
</evidence>
<protein>
    <recommendedName>
        <fullName evidence="4">Pilus assembly protein PilW</fullName>
    </recommendedName>
</protein>
<dbReference type="InterPro" id="IPR012902">
    <property type="entry name" value="N_methyl_site"/>
</dbReference>
<sequence length="255" mass="27753">MPRLEAGMTLVELMISITIGLFIIGAALMVFQSTSGIGRQISEVAQLRQQGATAFRVIAKQVSEAGSVEPDYNDENNNFRFADKFTWTGSSAIANWTPPTGTDFLSISQQVQTSSDYQALLRNCLGQTVKKSGSDDTTRSSFYIKPVSGKSYGELMCETGANDGGQPIISNVAAFKVRYRVRPSATNITAKQFVDNPTSWGLVDAVEVCLDLVGDRNTPTDDSTYTDCDGDSTVSRGNRLHVVQRSLFTVYSAQR</sequence>
<keyword evidence="1" id="KW-0812">Transmembrane</keyword>
<evidence type="ECO:0000313" key="3">
    <source>
        <dbReference type="Proteomes" id="UP000196138"/>
    </source>
</evidence>
<reference evidence="2 3" key="1">
    <citation type="submission" date="2017-05" db="EMBL/GenBank/DDBJ databases">
        <authorList>
            <person name="Song R."/>
            <person name="Chenine A.L."/>
            <person name="Ruprecht R.M."/>
        </authorList>
    </citation>
    <scope>NUCLEOTIDE SEQUENCE [LARGE SCALE GENOMIC DNA]</scope>
    <source>
        <strain evidence="2 3">DSM 26136</strain>
    </source>
</reference>
<feature type="transmembrane region" description="Helical" evidence="1">
    <location>
        <begin position="6"/>
        <end position="31"/>
    </location>
</feature>
<accession>A0A1Y0EQW7</accession>